<accession>A0A2H0ULL2</accession>
<dbReference type="Gene3D" id="2.60.40.10">
    <property type="entry name" value="Immunoglobulins"/>
    <property type="match status" value="1"/>
</dbReference>
<evidence type="ECO:0000313" key="4">
    <source>
        <dbReference type="Proteomes" id="UP000229526"/>
    </source>
</evidence>
<dbReference type="EMBL" id="PFBD01000028">
    <property type="protein sequence ID" value="PIR86675.1"/>
    <property type="molecule type" value="Genomic_DNA"/>
</dbReference>
<feature type="compositionally biased region" description="Basic and acidic residues" evidence="1">
    <location>
        <begin position="527"/>
        <end position="554"/>
    </location>
</feature>
<protein>
    <recommendedName>
        <fullName evidence="5">MBG domain-containing protein</fullName>
    </recommendedName>
</protein>
<feature type="chain" id="PRO_5013681893" description="MBG domain-containing protein" evidence="2">
    <location>
        <begin position="35"/>
        <end position="813"/>
    </location>
</feature>
<evidence type="ECO:0000313" key="3">
    <source>
        <dbReference type="EMBL" id="PIR86675.1"/>
    </source>
</evidence>
<dbReference type="Proteomes" id="UP000229526">
    <property type="component" value="Unassembled WGS sequence"/>
</dbReference>
<dbReference type="InterPro" id="IPR013783">
    <property type="entry name" value="Ig-like_fold"/>
</dbReference>
<name>A0A2H0ULL2_9BACT</name>
<keyword evidence="2" id="KW-0732">Signal</keyword>
<feature type="region of interest" description="Disordered" evidence="1">
    <location>
        <begin position="469"/>
        <end position="554"/>
    </location>
</feature>
<dbReference type="AlphaFoldDB" id="A0A2H0ULL2"/>
<organism evidence="3 4">
    <name type="scientific">Candidatus Harrisonbacteria bacterium CG10_big_fil_rev_8_21_14_0_10_49_15</name>
    <dbReference type="NCBI Taxonomy" id="1974587"/>
    <lineage>
        <taxon>Bacteria</taxon>
        <taxon>Candidatus Harrisoniibacteriota</taxon>
    </lineage>
</organism>
<evidence type="ECO:0008006" key="5">
    <source>
        <dbReference type="Google" id="ProtNLM"/>
    </source>
</evidence>
<evidence type="ECO:0000256" key="2">
    <source>
        <dbReference type="SAM" id="SignalP"/>
    </source>
</evidence>
<evidence type="ECO:0000256" key="1">
    <source>
        <dbReference type="SAM" id="MobiDB-lite"/>
    </source>
</evidence>
<sequence>MFPKRKTLKVALLSLFVLNLALSPLSVGAPIAQASECTYEFSPSNGNINLTADRQTQYITVTTSPNCYVQIDASGTVQYNRQWLNIGFSRKGSSRIGFDLMANTRDIPRTATLTIAGKEFKVVQSDGTLRGSLSVDTKEVAPGEPATLSWSTSNANTVRIEPQVGAVGATGSVAVRPNSNTTYTLTATTATGDKVTQSATVSVTPCAYTLSEKAFQISAGGDTKKVSVTTSPACEWYATKFWNTFGTAKPGPWPANISSTIEGKGGPNNSMLGSGSITYTFPANTTPEKRNLTAQIAKQTVTFSQDAHDFKCELATPKEKETFKYGLTKAELEKIYQDLKSGKEKPFITAGTTGKYPEGWDERFTPLANLACTGMVRIPINGNLNSAPDYGALRLAWSVEDAASHGFKDIAPDEYRRLNQIPHRFLAPTYVADTMAASSLGKPGSPQTVVFAPSELFTVIPFTALEKDLGHEPSNATTPGLYDDTPYRASQEQIEAGKKRAIAGATTPEVEAVTPTSAPVATSTKQTEPETSRPDPKETTKVVTKDPVKEEAPRAELPKVKFSSPLPGTGGALSDIAKLDFTSGSQIQGDTVYFIPTDLSADSEGGLLSKLWRIVDPEGKYKLDFTDPKMRGYFRDALSARGLEISESSATGKWIVEHPYSSGLAIGVVSATAAAAIAEVATTASLAYLGGAGTQCVSLCGETIDKILKNIHNILLNSRSLVHMFERHTVGGAEVTKTSSLFISKEVNFLLELIVKADSVPAVRQVLGNNFQRVVDAGRVIGYDGITKLPTSVYTIITDATGKLITGFPGLPR</sequence>
<comment type="caution">
    <text evidence="3">The sequence shown here is derived from an EMBL/GenBank/DDBJ whole genome shotgun (WGS) entry which is preliminary data.</text>
</comment>
<proteinExistence type="predicted"/>
<feature type="compositionally biased region" description="Polar residues" evidence="1">
    <location>
        <begin position="514"/>
        <end position="526"/>
    </location>
</feature>
<reference evidence="4" key="1">
    <citation type="submission" date="2017-09" db="EMBL/GenBank/DDBJ databases">
        <title>Depth-based differentiation of microbial function through sediment-hosted aquifers and enrichment of novel symbionts in the deep terrestrial subsurface.</title>
        <authorList>
            <person name="Probst A.J."/>
            <person name="Ladd B."/>
            <person name="Jarett J.K."/>
            <person name="Geller-Mcgrath D.E."/>
            <person name="Sieber C.M.K."/>
            <person name="Emerson J.B."/>
            <person name="Anantharaman K."/>
            <person name="Thomas B.C."/>
            <person name="Malmstrom R."/>
            <person name="Stieglmeier M."/>
            <person name="Klingl A."/>
            <person name="Woyke T."/>
            <person name="Ryan C.M."/>
            <person name="Banfield J.F."/>
        </authorList>
    </citation>
    <scope>NUCLEOTIDE SEQUENCE [LARGE SCALE GENOMIC DNA]</scope>
</reference>
<gene>
    <name evidence="3" type="ORF">COU11_04150</name>
</gene>
<feature type="signal peptide" evidence="2">
    <location>
        <begin position="1"/>
        <end position="34"/>
    </location>
</feature>